<dbReference type="Ensembl" id="ENSAPOT00000022713.1">
    <property type="protein sequence ID" value="ENSAPOP00000014322.1"/>
    <property type="gene ID" value="ENSAPOG00000017213.1"/>
</dbReference>
<reference evidence="1" key="2">
    <citation type="submission" date="2025-09" db="UniProtKB">
        <authorList>
            <consortium name="Ensembl"/>
        </authorList>
    </citation>
    <scope>IDENTIFICATION</scope>
</reference>
<evidence type="ECO:0000313" key="1">
    <source>
        <dbReference type="Ensembl" id="ENSAPOP00000014322.1"/>
    </source>
</evidence>
<dbReference type="AlphaFoldDB" id="A0A3Q1FEM0"/>
<accession>A0A3Q1FEM0</accession>
<proteinExistence type="predicted"/>
<keyword evidence="2" id="KW-1185">Reference proteome</keyword>
<protein>
    <submittedName>
        <fullName evidence="1">Uncharacterized protein</fullName>
    </submittedName>
</protein>
<evidence type="ECO:0000313" key="2">
    <source>
        <dbReference type="Proteomes" id="UP000257200"/>
    </source>
</evidence>
<sequence length="49" mass="5507">MNRKKDKGFESPPLTKHIHQPFCSQSTCICMLSEKKVCMVGMSPFNTCG</sequence>
<dbReference type="Proteomes" id="UP000257200">
    <property type="component" value="Unplaced"/>
</dbReference>
<name>A0A3Q1FEM0_9TELE</name>
<reference evidence="1" key="1">
    <citation type="submission" date="2025-08" db="UniProtKB">
        <authorList>
            <consortium name="Ensembl"/>
        </authorList>
    </citation>
    <scope>IDENTIFICATION</scope>
</reference>
<dbReference type="InParanoid" id="A0A3Q1FEM0"/>
<organism evidence="1 2">
    <name type="scientific">Acanthochromis polyacanthus</name>
    <name type="common">spiny chromis</name>
    <dbReference type="NCBI Taxonomy" id="80966"/>
    <lineage>
        <taxon>Eukaryota</taxon>
        <taxon>Metazoa</taxon>
        <taxon>Chordata</taxon>
        <taxon>Craniata</taxon>
        <taxon>Vertebrata</taxon>
        <taxon>Euteleostomi</taxon>
        <taxon>Actinopterygii</taxon>
        <taxon>Neopterygii</taxon>
        <taxon>Teleostei</taxon>
        <taxon>Neoteleostei</taxon>
        <taxon>Acanthomorphata</taxon>
        <taxon>Ovalentaria</taxon>
        <taxon>Pomacentridae</taxon>
        <taxon>Acanthochromis</taxon>
    </lineage>
</organism>